<proteinExistence type="predicted"/>
<evidence type="ECO:0000256" key="1">
    <source>
        <dbReference type="SAM" id="MobiDB-lite"/>
    </source>
</evidence>
<reference evidence="2" key="1">
    <citation type="journal article" date="2013" name="Nature">
        <title>Draft genome of the wheat A-genome progenitor Triticum urartu.</title>
        <authorList>
            <person name="Ling H.Q."/>
            <person name="Zhao S."/>
            <person name="Liu D."/>
            <person name="Wang J."/>
            <person name="Sun H."/>
            <person name="Zhang C."/>
            <person name="Fan H."/>
            <person name="Li D."/>
            <person name="Dong L."/>
            <person name="Tao Y."/>
            <person name="Gao C."/>
            <person name="Wu H."/>
            <person name="Li Y."/>
            <person name="Cui Y."/>
            <person name="Guo X."/>
            <person name="Zheng S."/>
            <person name="Wang B."/>
            <person name="Yu K."/>
            <person name="Liang Q."/>
            <person name="Yang W."/>
            <person name="Lou X."/>
            <person name="Chen J."/>
            <person name="Feng M."/>
            <person name="Jian J."/>
            <person name="Zhang X."/>
            <person name="Luo G."/>
            <person name="Jiang Y."/>
            <person name="Liu J."/>
            <person name="Wang Z."/>
            <person name="Sha Y."/>
            <person name="Zhang B."/>
            <person name="Wu H."/>
            <person name="Tang D."/>
            <person name="Shen Q."/>
            <person name="Xue P."/>
            <person name="Zou S."/>
            <person name="Wang X."/>
            <person name="Liu X."/>
            <person name="Wang F."/>
            <person name="Yang Y."/>
            <person name="An X."/>
            <person name="Dong Z."/>
            <person name="Zhang K."/>
            <person name="Zhang X."/>
            <person name="Luo M.C."/>
            <person name="Dvorak J."/>
            <person name="Tong Y."/>
            <person name="Wang J."/>
            <person name="Yang H."/>
            <person name="Li Z."/>
            <person name="Wang D."/>
            <person name="Zhang A."/>
            <person name="Wang J."/>
        </authorList>
    </citation>
    <scope>NUCLEOTIDE SEQUENCE</scope>
</reference>
<dbReference type="EMBL" id="KD232863">
    <property type="protein sequence ID" value="EMS50317.1"/>
    <property type="molecule type" value="Genomic_DNA"/>
</dbReference>
<accession>M7YS67</accession>
<feature type="compositionally biased region" description="Polar residues" evidence="1">
    <location>
        <begin position="52"/>
        <end position="73"/>
    </location>
</feature>
<protein>
    <submittedName>
        <fullName evidence="2">Uncharacterized protein</fullName>
    </submittedName>
</protein>
<dbReference type="AlphaFoldDB" id="M7YS67"/>
<gene>
    <name evidence="2" type="ORF">TRIUR3_34049</name>
</gene>
<name>M7YS67_TRIUA</name>
<sequence>MFIKSLLLPASALPPPQPPIVTCQQGAHTYPTSIHPQGRSACEQPRPFLLASTRSAIGSQDKQPTTGESPESG</sequence>
<feature type="region of interest" description="Disordered" evidence="1">
    <location>
        <begin position="31"/>
        <end position="73"/>
    </location>
</feature>
<organism evidence="2">
    <name type="scientific">Triticum urartu</name>
    <name type="common">Red wild einkorn</name>
    <name type="synonym">Crithodium urartu</name>
    <dbReference type="NCBI Taxonomy" id="4572"/>
    <lineage>
        <taxon>Eukaryota</taxon>
        <taxon>Viridiplantae</taxon>
        <taxon>Streptophyta</taxon>
        <taxon>Embryophyta</taxon>
        <taxon>Tracheophyta</taxon>
        <taxon>Spermatophyta</taxon>
        <taxon>Magnoliopsida</taxon>
        <taxon>Liliopsida</taxon>
        <taxon>Poales</taxon>
        <taxon>Poaceae</taxon>
        <taxon>BOP clade</taxon>
        <taxon>Pooideae</taxon>
        <taxon>Triticodae</taxon>
        <taxon>Triticeae</taxon>
        <taxon>Triticinae</taxon>
        <taxon>Triticum</taxon>
    </lineage>
</organism>
<evidence type="ECO:0000313" key="2">
    <source>
        <dbReference type="EMBL" id="EMS50317.1"/>
    </source>
</evidence>